<dbReference type="SUPFAM" id="SSF46785">
    <property type="entry name" value="Winged helix' DNA-binding domain"/>
    <property type="match status" value="1"/>
</dbReference>
<evidence type="ECO:0000256" key="3">
    <source>
        <dbReference type="ARBA" id="ARBA00023163"/>
    </source>
</evidence>
<dbReference type="EMBL" id="QXUF01000004">
    <property type="protein sequence ID" value="RIN02934.1"/>
    <property type="molecule type" value="Genomic_DNA"/>
</dbReference>
<comment type="caution">
    <text evidence="5">The sequence shown here is derived from an EMBL/GenBank/DDBJ whole genome shotgun (WGS) entry which is preliminary data.</text>
</comment>
<dbReference type="GO" id="GO:0003677">
    <property type="term" value="F:DNA binding"/>
    <property type="evidence" value="ECO:0007669"/>
    <property type="project" value="UniProtKB-KW"/>
</dbReference>
<dbReference type="InterPro" id="IPR000835">
    <property type="entry name" value="HTH_MarR-typ"/>
</dbReference>
<dbReference type="Gene3D" id="1.10.10.10">
    <property type="entry name" value="Winged helix-like DNA-binding domain superfamily/Winged helix DNA-binding domain"/>
    <property type="match status" value="1"/>
</dbReference>
<accession>A0A418IIY0</accession>
<evidence type="ECO:0000256" key="2">
    <source>
        <dbReference type="ARBA" id="ARBA00023125"/>
    </source>
</evidence>
<dbReference type="Gene3D" id="6.10.140.1680">
    <property type="match status" value="1"/>
</dbReference>
<dbReference type="PANTHER" id="PTHR35790:SF4">
    <property type="entry name" value="HTH-TYPE TRANSCRIPTIONAL REGULATOR PCHR"/>
    <property type="match status" value="1"/>
</dbReference>
<dbReference type="Proteomes" id="UP000286317">
    <property type="component" value="Unassembled WGS sequence"/>
</dbReference>
<keyword evidence="2" id="KW-0238">DNA-binding</keyword>
<dbReference type="SMART" id="SM00347">
    <property type="entry name" value="HTH_MARR"/>
    <property type="match status" value="1"/>
</dbReference>
<sequence>MVLAKRVLLNKTNHESFLVCLSMNMSYIIVNRLTIKRCTMNKENVIQSITQLIQIKENHQRNTSLVDNQDKLSVTQFHILAIILKEQNVNNRMLKEQLKISAPAITKATKKLIQLKYIAEDKTQDNKKVYYKLLNKGAAYADLHEHMHNQIINKYLSILEKYNDEELATIDSFIKDLTNELER</sequence>
<protein>
    <submittedName>
        <fullName evidence="5">MarR family transcriptional regulator</fullName>
    </submittedName>
</protein>
<proteinExistence type="predicted"/>
<dbReference type="InterPro" id="IPR036390">
    <property type="entry name" value="WH_DNA-bd_sf"/>
</dbReference>
<dbReference type="Pfam" id="PF01047">
    <property type="entry name" value="MarR"/>
    <property type="match status" value="1"/>
</dbReference>
<feature type="domain" description="HTH marR-type" evidence="4">
    <location>
        <begin position="65"/>
        <end position="167"/>
    </location>
</feature>
<dbReference type="GO" id="GO:0003700">
    <property type="term" value="F:DNA-binding transcription factor activity"/>
    <property type="evidence" value="ECO:0007669"/>
    <property type="project" value="InterPro"/>
</dbReference>
<evidence type="ECO:0000313" key="6">
    <source>
        <dbReference type="Proteomes" id="UP000286317"/>
    </source>
</evidence>
<keyword evidence="3" id="KW-0804">Transcription</keyword>
<evidence type="ECO:0000313" key="5">
    <source>
        <dbReference type="EMBL" id="RIN02934.1"/>
    </source>
</evidence>
<keyword evidence="1" id="KW-0805">Transcription regulation</keyword>
<name>A0A418IIY0_9STAP</name>
<keyword evidence="6" id="KW-1185">Reference proteome</keyword>
<evidence type="ECO:0000256" key="1">
    <source>
        <dbReference type="ARBA" id="ARBA00023015"/>
    </source>
</evidence>
<gene>
    <name evidence="5" type="ORF">BU112_01065</name>
</gene>
<dbReference type="AlphaFoldDB" id="A0A418IIY0"/>
<evidence type="ECO:0000259" key="4">
    <source>
        <dbReference type="SMART" id="SM00347"/>
    </source>
</evidence>
<dbReference type="PANTHER" id="PTHR35790">
    <property type="entry name" value="HTH-TYPE TRANSCRIPTIONAL REGULATOR PCHR"/>
    <property type="match status" value="1"/>
</dbReference>
<reference evidence="5 6" key="1">
    <citation type="journal article" date="2016" name="Front. Microbiol.">
        <title>Comprehensive Phylogenetic Analysis of Bovine Non-aureus Staphylococci Species Based on Whole-Genome Sequencing.</title>
        <authorList>
            <person name="Naushad S."/>
            <person name="Barkema H.W."/>
            <person name="Luby C."/>
            <person name="Condas L.A."/>
            <person name="Nobrega D.B."/>
            <person name="Carson D.A."/>
            <person name="De Buck J."/>
        </authorList>
    </citation>
    <scope>NUCLEOTIDE SEQUENCE [LARGE SCALE GENOMIC DNA]</scope>
    <source>
        <strain evidence="5 6">SNUC 4554</strain>
    </source>
</reference>
<dbReference type="InterPro" id="IPR036388">
    <property type="entry name" value="WH-like_DNA-bd_sf"/>
</dbReference>
<dbReference type="InterPro" id="IPR052067">
    <property type="entry name" value="Metal_resp_HTH_trans_reg"/>
</dbReference>
<organism evidence="5 6">
    <name type="scientific">Staphylococcus shinii</name>
    <dbReference type="NCBI Taxonomy" id="2912228"/>
    <lineage>
        <taxon>Bacteria</taxon>
        <taxon>Bacillati</taxon>
        <taxon>Bacillota</taxon>
        <taxon>Bacilli</taxon>
        <taxon>Bacillales</taxon>
        <taxon>Staphylococcaceae</taxon>
        <taxon>Staphylococcus</taxon>
    </lineage>
</organism>